<name>A0AA40KTW3_9HYME</name>
<reference evidence="2" key="1">
    <citation type="submission" date="2021-10" db="EMBL/GenBank/DDBJ databases">
        <title>Melipona bicolor Genome sequencing and assembly.</title>
        <authorList>
            <person name="Araujo N.S."/>
            <person name="Arias M.C."/>
        </authorList>
    </citation>
    <scope>NUCLEOTIDE SEQUENCE</scope>
    <source>
        <strain evidence="2">USP_2M_L1-L4_2017</strain>
        <tissue evidence="2">Whole body</tissue>
    </source>
</reference>
<sequence>MAATEPRDVHTKYRVIRDYELSAVLFGKLASLILIICFVMYVMINRSSEESQFWKVSQRDIQIVIDK</sequence>
<feature type="transmembrane region" description="Helical" evidence="1">
    <location>
        <begin position="21"/>
        <end position="44"/>
    </location>
</feature>
<keyword evidence="1" id="KW-0812">Transmembrane</keyword>
<protein>
    <submittedName>
        <fullName evidence="2">Uncharacterized protein</fullName>
    </submittedName>
</protein>
<evidence type="ECO:0000313" key="3">
    <source>
        <dbReference type="Proteomes" id="UP001177670"/>
    </source>
</evidence>
<proteinExistence type="predicted"/>
<dbReference type="EMBL" id="JAHYIQ010000004">
    <property type="protein sequence ID" value="KAK1132554.1"/>
    <property type="molecule type" value="Genomic_DNA"/>
</dbReference>
<evidence type="ECO:0000256" key="1">
    <source>
        <dbReference type="SAM" id="Phobius"/>
    </source>
</evidence>
<dbReference type="Proteomes" id="UP001177670">
    <property type="component" value="Unassembled WGS sequence"/>
</dbReference>
<gene>
    <name evidence="2" type="ORF">K0M31_013937</name>
</gene>
<accession>A0AA40KTW3</accession>
<keyword evidence="1" id="KW-0472">Membrane</keyword>
<keyword evidence="1" id="KW-1133">Transmembrane helix</keyword>
<organism evidence="2 3">
    <name type="scientific">Melipona bicolor</name>
    <dbReference type="NCBI Taxonomy" id="60889"/>
    <lineage>
        <taxon>Eukaryota</taxon>
        <taxon>Metazoa</taxon>
        <taxon>Ecdysozoa</taxon>
        <taxon>Arthropoda</taxon>
        <taxon>Hexapoda</taxon>
        <taxon>Insecta</taxon>
        <taxon>Pterygota</taxon>
        <taxon>Neoptera</taxon>
        <taxon>Endopterygota</taxon>
        <taxon>Hymenoptera</taxon>
        <taxon>Apocrita</taxon>
        <taxon>Aculeata</taxon>
        <taxon>Apoidea</taxon>
        <taxon>Anthophila</taxon>
        <taxon>Apidae</taxon>
        <taxon>Melipona</taxon>
    </lineage>
</organism>
<keyword evidence="3" id="KW-1185">Reference proteome</keyword>
<evidence type="ECO:0000313" key="2">
    <source>
        <dbReference type="EMBL" id="KAK1132554.1"/>
    </source>
</evidence>
<comment type="caution">
    <text evidence="2">The sequence shown here is derived from an EMBL/GenBank/DDBJ whole genome shotgun (WGS) entry which is preliminary data.</text>
</comment>
<dbReference type="AlphaFoldDB" id="A0AA40KTW3"/>